<organism evidence="1">
    <name type="scientific">Aspergillus flavus</name>
    <dbReference type="NCBI Taxonomy" id="5059"/>
    <lineage>
        <taxon>Eukaryota</taxon>
        <taxon>Fungi</taxon>
        <taxon>Dikarya</taxon>
        <taxon>Ascomycota</taxon>
        <taxon>Pezizomycotina</taxon>
        <taxon>Eurotiomycetes</taxon>
        <taxon>Eurotiomycetidae</taxon>
        <taxon>Eurotiales</taxon>
        <taxon>Aspergillaceae</taxon>
        <taxon>Aspergillus</taxon>
        <taxon>Aspergillus subgen. Circumdati</taxon>
    </lineage>
</organism>
<sequence>MPRSGTCSYPWGWGQKKSSGIEALHLVSLSYICSLIACDNYRICQVRWPRHRFGLLDGHPNWAGFNAKYGQVSVQNGRAVRLN</sequence>
<gene>
    <name evidence="1" type="ORF">BDV35DRAFT_358277</name>
</gene>
<evidence type="ECO:0000313" key="1">
    <source>
        <dbReference type="EMBL" id="KAB8245052.1"/>
    </source>
</evidence>
<name>A0A5N6GRQ9_ASPFL</name>
<dbReference type="Proteomes" id="UP000325434">
    <property type="component" value="Unassembled WGS sequence"/>
</dbReference>
<protein>
    <submittedName>
        <fullName evidence="1">Uncharacterized protein</fullName>
    </submittedName>
</protein>
<dbReference type="AlphaFoldDB" id="A0A5N6GRQ9"/>
<accession>A0A5N6GRQ9</accession>
<proteinExistence type="predicted"/>
<dbReference type="EMBL" id="ML734618">
    <property type="protein sequence ID" value="KAB8245052.1"/>
    <property type="molecule type" value="Genomic_DNA"/>
</dbReference>
<reference evidence="1" key="1">
    <citation type="submission" date="2019-04" db="EMBL/GenBank/DDBJ databases">
        <title>Friends and foes A comparative genomics study of 23 Aspergillus species from section Flavi.</title>
        <authorList>
            <consortium name="DOE Joint Genome Institute"/>
            <person name="Kjaerbolling I."/>
            <person name="Vesth T."/>
            <person name="Frisvad J.C."/>
            <person name="Nybo J.L."/>
            <person name="Theobald S."/>
            <person name="Kildgaard S."/>
            <person name="Isbrandt T."/>
            <person name="Kuo A."/>
            <person name="Sato A."/>
            <person name="Lyhne E.K."/>
            <person name="Kogle M.E."/>
            <person name="Wiebenga A."/>
            <person name="Kun R.S."/>
            <person name="Lubbers R.J."/>
            <person name="Makela M.R."/>
            <person name="Barry K."/>
            <person name="Chovatia M."/>
            <person name="Clum A."/>
            <person name="Daum C."/>
            <person name="Haridas S."/>
            <person name="He G."/>
            <person name="LaButti K."/>
            <person name="Lipzen A."/>
            <person name="Mondo S."/>
            <person name="Riley R."/>
            <person name="Salamov A."/>
            <person name="Simmons B.A."/>
            <person name="Magnuson J.K."/>
            <person name="Henrissat B."/>
            <person name="Mortensen U.H."/>
            <person name="Larsen T.O."/>
            <person name="Devries R.P."/>
            <person name="Grigoriev I.V."/>
            <person name="Machida M."/>
            <person name="Baker S.E."/>
            <person name="Andersen M.R."/>
        </authorList>
    </citation>
    <scope>NUCLEOTIDE SEQUENCE [LARGE SCALE GENOMIC DNA]</scope>
    <source>
        <strain evidence="1">CBS 121.62</strain>
    </source>
</reference>